<dbReference type="InterPro" id="IPR011763">
    <property type="entry name" value="COA_CT_C"/>
</dbReference>
<protein>
    <recommendedName>
        <fullName evidence="1">CoA carboxyltransferase C-terminal domain-containing protein</fullName>
    </recommendedName>
</protein>
<dbReference type="Pfam" id="PF01039">
    <property type="entry name" value="Carboxyl_trans"/>
    <property type="match status" value="1"/>
</dbReference>
<name>A0AAW0JUX3_MYOGA</name>
<dbReference type="InterPro" id="IPR029045">
    <property type="entry name" value="ClpP/crotonase-like_dom_sf"/>
</dbReference>
<dbReference type="GO" id="GO:0006633">
    <property type="term" value="P:fatty acid biosynthetic process"/>
    <property type="evidence" value="ECO:0007669"/>
    <property type="project" value="TreeGrafter"/>
</dbReference>
<dbReference type="Gene3D" id="3.90.226.10">
    <property type="entry name" value="2-enoyl-CoA Hydratase, Chain A, domain 1"/>
    <property type="match status" value="1"/>
</dbReference>
<comment type="caution">
    <text evidence="2">The sequence shown here is derived from an EMBL/GenBank/DDBJ whole genome shotgun (WGS) entry which is preliminary data.</text>
</comment>
<feature type="non-terminal residue" evidence="2">
    <location>
        <position position="96"/>
    </location>
</feature>
<dbReference type="AlphaFoldDB" id="A0AAW0JUX3"/>
<dbReference type="InterPro" id="IPR034733">
    <property type="entry name" value="AcCoA_carboxyl_beta"/>
</dbReference>
<dbReference type="PANTHER" id="PTHR45728">
    <property type="entry name" value="ACETYL-COA CARBOXYLASE, ISOFORM A"/>
    <property type="match status" value="1"/>
</dbReference>
<dbReference type="GO" id="GO:0005739">
    <property type="term" value="C:mitochondrion"/>
    <property type="evidence" value="ECO:0007669"/>
    <property type="project" value="TreeGrafter"/>
</dbReference>
<organism evidence="2 3">
    <name type="scientific">Myodes glareolus</name>
    <name type="common">Bank vole</name>
    <name type="synonym">Clethrionomys glareolus</name>
    <dbReference type="NCBI Taxonomy" id="447135"/>
    <lineage>
        <taxon>Eukaryota</taxon>
        <taxon>Metazoa</taxon>
        <taxon>Chordata</taxon>
        <taxon>Craniata</taxon>
        <taxon>Vertebrata</taxon>
        <taxon>Euteleostomi</taxon>
        <taxon>Mammalia</taxon>
        <taxon>Eutheria</taxon>
        <taxon>Euarchontoglires</taxon>
        <taxon>Glires</taxon>
        <taxon>Rodentia</taxon>
        <taxon>Myomorpha</taxon>
        <taxon>Muroidea</taxon>
        <taxon>Cricetidae</taxon>
        <taxon>Arvicolinae</taxon>
        <taxon>Myodes</taxon>
    </lineage>
</organism>
<dbReference type="EMBL" id="JBBHLL010000019">
    <property type="protein sequence ID" value="KAK7829949.1"/>
    <property type="molecule type" value="Genomic_DNA"/>
</dbReference>
<reference evidence="2 3" key="1">
    <citation type="journal article" date="2023" name="bioRxiv">
        <title>Conserved and derived expression patterns and positive selection on dental genes reveal complex evolutionary context of ever-growing rodent molars.</title>
        <authorList>
            <person name="Calamari Z.T."/>
            <person name="Song A."/>
            <person name="Cohen E."/>
            <person name="Akter M."/>
            <person name="Roy R.D."/>
            <person name="Hallikas O."/>
            <person name="Christensen M.M."/>
            <person name="Li P."/>
            <person name="Marangoni P."/>
            <person name="Jernvall J."/>
            <person name="Klein O.D."/>
        </authorList>
    </citation>
    <scope>NUCLEOTIDE SEQUENCE [LARGE SCALE GENOMIC DNA]</scope>
    <source>
        <strain evidence="2">V071</strain>
    </source>
</reference>
<dbReference type="PANTHER" id="PTHR45728:SF5">
    <property type="entry name" value="ACETYL-COA CARBOXYLASE 1"/>
    <property type="match status" value="1"/>
</dbReference>
<sequence>MYDQVLKFGAYIVDGLRECSQPVMVYIPPQAELRGGSWVVIDPTINPRHMEMYADRESRGGVLEPEGTVEIKFRKKDLVKTMRRVDPVYIRLAERL</sequence>
<evidence type="ECO:0000313" key="3">
    <source>
        <dbReference type="Proteomes" id="UP001488838"/>
    </source>
</evidence>
<dbReference type="InterPro" id="IPR049076">
    <property type="entry name" value="ACCA"/>
</dbReference>
<gene>
    <name evidence="2" type="ORF">U0070_003404</name>
</gene>
<proteinExistence type="predicted"/>
<feature type="domain" description="CoA carboxyltransferase C-terminal" evidence="1">
    <location>
        <begin position="1"/>
        <end position="96"/>
    </location>
</feature>
<dbReference type="PROSITE" id="PS50989">
    <property type="entry name" value="COA_CT_CTER"/>
    <property type="match status" value="1"/>
</dbReference>
<dbReference type="GO" id="GO:0003989">
    <property type="term" value="F:acetyl-CoA carboxylase activity"/>
    <property type="evidence" value="ECO:0007669"/>
    <property type="project" value="InterPro"/>
</dbReference>
<accession>A0AAW0JUX3</accession>
<dbReference type="Proteomes" id="UP001488838">
    <property type="component" value="Unassembled WGS sequence"/>
</dbReference>
<dbReference type="SUPFAM" id="SSF52096">
    <property type="entry name" value="ClpP/crotonase"/>
    <property type="match status" value="1"/>
</dbReference>
<evidence type="ECO:0000259" key="1">
    <source>
        <dbReference type="PROSITE" id="PS50989"/>
    </source>
</evidence>
<keyword evidence="3" id="KW-1185">Reference proteome</keyword>
<evidence type="ECO:0000313" key="2">
    <source>
        <dbReference type="EMBL" id="KAK7829949.1"/>
    </source>
</evidence>